<dbReference type="STRING" id="859194.MHF_0888"/>
<proteinExistence type="predicted"/>
<dbReference type="AlphaFoldDB" id="F6FIU8"/>
<reference evidence="1 2" key="1">
    <citation type="journal article" date="2011" name="J. Bacteriol.">
        <title>Complete genome sequences of two hemotropic Mycoplasmas, Mycoplasma haemofelis strain Ohio2 and Mycoplasma suis strain Illinois.</title>
        <authorList>
            <person name="Messick J.B."/>
            <person name="Santos A.P."/>
            <person name="Guimaraes A.M."/>
        </authorList>
    </citation>
    <scope>NUCLEOTIDE SEQUENCE [LARGE SCALE GENOMIC DNA]</scope>
    <source>
        <strain evidence="1 2">Ohio2</strain>
    </source>
</reference>
<organism evidence="1 2">
    <name type="scientific">Mycoplasma haemofelis (strain Ohio2)</name>
    <dbReference type="NCBI Taxonomy" id="859194"/>
    <lineage>
        <taxon>Bacteria</taxon>
        <taxon>Bacillati</taxon>
        <taxon>Mycoplasmatota</taxon>
        <taxon>Mollicutes</taxon>
        <taxon>Mycoplasmataceae</taxon>
        <taxon>Mycoplasma</taxon>
    </lineage>
</organism>
<name>F6FIU8_MYCHI</name>
<gene>
    <name evidence="1" type="ordered locus">MHF_0888</name>
</gene>
<dbReference type="HOGENOM" id="CLU_1675921_0_0_14"/>
<dbReference type="KEGG" id="mhf:MHF_0888"/>
<protein>
    <submittedName>
        <fullName evidence="1">Uncharacterized protein</fullName>
    </submittedName>
</protein>
<dbReference type="BioCyc" id="MHAE859194:G1GR7-885-MONOMER"/>
<reference key="2">
    <citation type="submission" date="2011-05" db="EMBL/GenBank/DDBJ databases">
        <title>The Genome of Mycoplasma haemofelis Strain Ohio2, a pathogenic hemoplasma of the cat.</title>
        <authorList>
            <person name="Santos A.P."/>
            <person name="Guimaraes A.M.S."/>
            <person name="SanMiguel P.J."/>
            <person name="Martin S.W."/>
            <person name="Messick J.B."/>
        </authorList>
    </citation>
    <scope>NUCLEOTIDE SEQUENCE</scope>
    <source>
        <strain>Ohio2</strain>
    </source>
</reference>
<dbReference type="EMBL" id="CP002808">
    <property type="protein sequence ID" value="AEG73146.1"/>
    <property type="molecule type" value="Genomic_DNA"/>
</dbReference>
<sequence length="159" mass="17571">MSYLSSLIKLSPVVAAPAVGGGIFATNFQDTKTQDTLELEILENELKPAPQPPKPLPRGKLGRRWSVHNVSQVYSSTGNGGACHIYVLEDHEDHTDSLIFRSFQKYNNLDEAKRAISAKGGSITSQHLVQCNNKNFYLYKGYGGNWAFKMGDQAPVEKN</sequence>
<accession>F6FIU8</accession>
<dbReference type="Proteomes" id="UP000007952">
    <property type="component" value="Chromosome"/>
</dbReference>
<evidence type="ECO:0000313" key="2">
    <source>
        <dbReference type="Proteomes" id="UP000007952"/>
    </source>
</evidence>
<evidence type="ECO:0000313" key="1">
    <source>
        <dbReference type="EMBL" id="AEG73146.1"/>
    </source>
</evidence>